<dbReference type="Proteomes" id="UP000694540">
    <property type="component" value="Unplaced"/>
</dbReference>
<dbReference type="SMART" id="SM01392">
    <property type="entry name" value="MAGE_N"/>
    <property type="match status" value="1"/>
</dbReference>
<dbReference type="Gene3D" id="1.10.10.1210">
    <property type="entry name" value="MAGE homology domain, winged helix WH2 motif"/>
    <property type="match status" value="1"/>
</dbReference>
<dbReference type="InterPro" id="IPR037445">
    <property type="entry name" value="MAGE"/>
</dbReference>
<reference evidence="3" key="2">
    <citation type="submission" date="2025-09" db="UniProtKB">
        <authorList>
            <consortium name="Ensembl"/>
        </authorList>
    </citation>
    <scope>IDENTIFICATION</scope>
</reference>
<organism evidence="3 4">
    <name type="scientific">Catagonus wagneri</name>
    <name type="common">Chacoan peccary</name>
    <dbReference type="NCBI Taxonomy" id="51154"/>
    <lineage>
        <taxon>Eukaryota</taxon>
        <taxon>Metazoa</taxon>
        <taxon>Chordata</taxon>
        <taxon>Craniata</taxon>
        <taxon>Vertebrata</taxon>
        <taxon>Euteleostomi</taxon>
        <taxon>Mammalia</taxon>
        <taxon>Eutheria</taxon>
        <taxon>Laurasiatheria</taxon>
        <taxon>Artiodactyla</taxon>
        <taxon>Suina</taxon>
        <taxon>Tayassuidae</taxon>
        <taxon>Catagonus</taxon>
    </lineage>
</organism>
<dbReference type="Pfam" id="PF12440">
    <property type="entry name" value="MAGE_N"/>
    <property type="match status" value="1"/>
</dbReference>
<evidence type="ECO:0000259" key="2">
    <source>
        <dbReference type="PROSITE" id="PS50838"/>
    </source>
</evidence>
<feature type="compositionally biased region" description="Basic and acidic residues" evidence="1">
    <location>
        <begin position="140"/>
        <end position="150"/>
    </location>
</feature>
<dbReference type="GeneTree" id="ENSGT00940000162864"/>
<dbReference type="InterPro" id="IPR041898">
    <property type="entry name" value="MAGE_WH1"/>
</dbReference>
<dbReference type="InterPro" id="IPR021072">
    <property type="entry name" value="MAGE_N"/>
</dbReference>
<dbReference type="Pfam" id="PF01454">
    <property type="entry name" value="MAGE"/>
    <property type="match status" value="1"/>
</dbReference>
<dbReference type="InterPro" id="IPR002190">
    <property type="entry name" value="MHD_dom"/>
</dbReference>
<evidence type="ECO:0000256" key="1">
    <source>
        <dbReference type="SAM" id="MobiDB-lite"/>
    </source>
</evidence>
<reference evidence="3" key="1">
    <citation type="submission" date="2025-08" db="UniProtKB">
        <authorList>
            <consortium name="Ensembl"/>
        </authorList>
    </citation>
    <scope>IDENTIFICATION</scope>
</reference>
<protein>
    <recommendedName>
        <fullName evidence="2">MAGE domain-containing protein</fullName>
    </recommendedName>
</protein>
<dbReference type="GO" id="GO:0000122">
    <property type="term" value="P:negative regulation of transcription by RNA polymerase II"/>
    <property type="evidence" value="ECO:0007669"/>
    <property type="project" value="TreeGrafter"/>
</dbReference>
<dbReference type="PANTHER" id="PTHR11736:SF159">
    <property type="entry name" value="MAGE DOMAIN-CONTAINING PROTEIN"/>
    <property type="match status" value="1"/>
</dbReference>
<accession>A0A8C3WIW2</accession>
<evidence type="ECO:0000313" key="3">
    <source>
        <dbReference type="Ensembl" id="ENSCWAP00000016938.1"/>
    </source>
</evidence>
<evidence type="ECO:0000313" key="4">
    <source>
        <dbReference type="Proteomes" id="UP000694540"/>
    </source>
</evidence>
<name>A0A8C3WIW2_9CETA</name>
<dbReference type="FunFam" id="1.10.10.1210:FF:000001">
    <property type="entry name" value="melanoma-associated antigen D1"/>
    <property type="match status" value="1"/>
</dbReference>
<dbReference type="Ensembl" id="ENSCWAT00000018368.1">
    <property type="protein sequence ID" value="ENSCWAP00000016938.1"/>
    <property type="gene ID" value="ENSCWAG00000012992.1"/>
</dbReference>
<dbReference type="AlphaFoldDB" id="A0A8C3WIW2"/>
<sequence>HMMGPPPLDKGATQPLPAAPGGPGQVWSDAPSWESFSDEATDTVRLSSRFPPSGCPPPTQVIMSLGHVSERCKLEEDPQAPKEAQGLESVQAPMVEKEEATASPPEEVPATGALSPLWSSKRACLSPTAAPAMPSSQSDENLRSQEEEGPRISPAPADPPESLLCDELNKTMAELVQFLTVKYIRKEPITKAEMLTNVIKEHKDHFPLIFGKVSECMEVVFGIEVKEVDPTSHSYALVRTLDLTYDGMLSDDEQSMPKTGLLILILGVIFMEGNCASEERIWEVLNMMGVYAGQEDFIYGEPRKLLTEDLVKEQYLVYRQVPDSHPPSYEFLWGPRAHAETSKIKVLEFFAKISGTDPASLPSWYEKALQDEKERPGQSCCRR</sequence>
<dbReference type="InterPro" id="IPR041899">
    <property type="entry name" value="MAGE_WH2"/>
</dbReference>
<dbReference type="SMART" id="SM01373">
    <property type="entry name" value="MAGE"/>
    <property type="match status" value="1"/>
</dbReference>
<proteinExistence type="predicted"/>
<feature type="domain" description="MAGE" evidence="2">
    <location>
        <begin position="168"/>
        <end position="368"/>
    </location>
</feature>
<feature type="region of interest" description="Disordered" evidence="1">
    <location>
        <begin position="1"/>
        <end position="113"/>
    </location>
</feature>
<dbReference type="FunFam" id="1.10.10.1200:FF:000007">
    <property type="entry name" value="Melanoma-associated antigen C2"/>
    <property type="match status" value="1"/>
</dbReference>
<keyword evidence="4" id="KW-1185">Reference proteome</keyword>
<feature type="compositionally biased region" description="Basic and acidic residues" evidence="1">
    <location>
        <begin position="68"/>
        <end position="80"/>
    </location>
</feature>
<feature type="region of interest" description="Disordered" evidence="1">
    <location>
        <begin position="126"/>
        <end position="163"/>
    </location>
</feature>
<dbReference type="Gene3D" id="1.10.10.1200">
    <property type="entry name" value="MAGE homology domain, winged helix WH1 motif"/>
    <property type="match status" value="1"/>
</dbReference>
<dbReference type="PROSITE" id="PS50838">
    <property type="entry name" value="MAGE"/>
    <property type="match status" value="1"/>
</dbReference>
<dbReference type="GO" id="GO:0005634">
    <property type="term" value="C:nucleus"/>
    <property type="evidence" value="ECO:0007669"/>
    <property type="project" value="TreeGrafter"/>
</dbReference>
<dbReference type="PANTHER" id="PTHR11736">
    <property type="entry name" value="MELANOMA-ASSOCIATED ANTIGEN MAGE ANTIGEN"/>
    <property type="match status" value="1"/>
</dbReference>